<proteinExistence type="predicted"/>
<gene>
    <name evidence="1" type="ORF">P7K49_003804</name>
</gene>
<dbReference type="Proteomes" id="UP001266305">
    <property type="component" value="Unassembled WGS sequence"/>
</dbReference>
<accession>A0ABQ9W7Z5</accession>
<organism evidence="1 2">
    <name type="scientific">Saguinus oedipus</name>
    <name type="common">Cotton-top tamarin</name>
    <name type="synonym">Oedipomidas oedipus</name>
    <dbReference type="NCBI Taxonomy" id="9490"/>
    <lineage>
        <taxon>Eukaryota</taxon>
        <taxon>Metazoa</taxon>
        <taxon>Chordata</taxon>
        <taxon>Craniata</taxon>
        <taxon>Vertebrata</taxon>
        <taxon>Euteleostomi</taxon>
        <taxon>Mammalia</taxon>
        <taxon>Eutheria</taxon>
        <taxon>Euarchontoglires</taxon>
        <taxon>Primates</taxon>
        <taxon>Haplorrhini</taxon>
        <taxon>Platyrrhini</taxon>
        <taxon>Cebidae</taxon>
        <taxon>Callitrichinae</taxon>
        <taxon>Saguinus</taxon>
    </lineage>
</organism>
<evidence type="ECO:0000313" key="1">
    <source>
        <dbReference type="EMBL" id="KAK2116918.1"/>
    </source>
</evidence>
<keyword evidence="2" id="KW-1185">Reference proteome</keyword>
<comment type="caution">
    <text evidence="1">The sequence shown here is derived from an EMBL/GenBank/DDBJ whole genome shotgun (WGS) entry which is preliminary data.</text>
</comment>
<protein>
    <submittedName>
        <fullName evidence="1">Uncharacterized protein</fullName>
    </submittedName>
</protein>
<dbReference type="EMBL" id="JASSZA010000002">
    <property type="protein sequence ID" value="KAK2116918.1"/>
    <property type="molecule type" value="Genomic_DNA"/>
</dbReference>
<sequence length="154" mass="17203">MFNVRVAPFFGREFSVSTVYMLCWGGLPGLCGASKEAEPLFQVRGCKSLDLDAWMVKVQMKDKSLFKGDAEGKLNRLMEDEREDGEAGGSRASEWMVQPFIKIEHSGRDQKLDQEFNPKETDAVLRLGDVVSESRDRVLCLIPTHTGSALPFSV</sequence>
<evidence type="ECO:0000313" key="2">
    <source>
        <dbReference type="Proteomes" id="UP001266305"/>
    </source>
</evidence>
<name>A0ABQ9W7Z5_SAGOE</name>
<reference evidence="1 2" key="1">
    <citation type="submission" date="2023-05" db="EMBL/GenBank/DDBJ databases">
        <title>B98-5 Cell Line De Novo Hybrid Assembly: An Optical Mapping Approach.</title>
        <authorList>
            <person name="Kananen K."/>
            <person name="Auerbach J.A."/>
            <person name="Kautto E."/>
            <person name="Blachly J.S."/>
        </authorList>
    </citation>
    <scope>NUCLEOTIDE SEQUENCE [LARGE SCALE GENOMIC DNA]</scope>
    <source>
        <strain evidence="1">B95-8</strain>
        <tissue evidence="1">Cell line</tissue>
    </source>
</reference>